<proteinExistence type="predicted"/>
<gene>
    <name evidence="1" type="ORF">COLO4_35213</name>
</gene>
<keyword evidence="2" id="KW-1185">Reference proteome</keyword>
<organism evidence="1 2">
    <name type="scientific">Corchorus olitorius</name>
    <dbReference type="NCBI Taxonomy" id="93759"/>
    <lineage>
        <taxon>Eukaryota</taxon>
        <taxon>Viridiplantae</taxon>
        <taxon>Streptophyta</taxon>
        <taxon>Embryophyta</taxon>
        <taxon>Tracheophyta</taxon>
        <taxon>Spermatophyta</taxon>
        <taxon>Magnoliopsida</taxon>
        <taxon>eudicotyledons</taxon>
        <taxon>Gunneridae</taxon>
        <taxon>Pentapetalae</taxon>
        <taxon>rosids</taxon>
        <taxon>malvids</taxon>
        <taxon>Malvales</taxon>
        <taxon>Malvaceae</taxon>
        <taxon>Grewioideae</taxon>
        <taxon>Apeibeae</taxon>
        <taxon>Corchorus</taxon>
    </lineage>
</organism>
<dbReference type="AlphaFoldDB" id="A0A1R3GHT1"/>
<name>A0A1R3GHT1_9ROSI</name>
<protein>
    <submittedName>
        <fullName evidence="1">Uncharacterized protein</fullName>
    </submittedName>
</protein>
<reference evidence="2" key="1">
    <citation type="submission" date="2013-09" db="EMBL/GenBank/DDBJ databases">
        <title>Corchorus olitorius genome sequencing.</title>
        <authorList>
            <person name="Alam M."/>
            <person name="Haque M.S."/>
            <person name="Islam M.S."/>
            <person name="Emdad E.M."/>
            <person name="Islam M.M."/>
            <person name="Ahmed B."/>
            <person name="Halim A."/>
            <person name="Hossen Q.M.M."/>
            <person name="Hossain M.Z."/>
            <person name="Ahmed R."/>
            <person name="Khan M.M."/>
            <person name="Islam R."/>
            <person name="Rashid M.M."/>
            <person name="Khan S.A."/>
            <person name="Rahman M.S."/>
            <person name="Alam M."/>
            <person name="Yahiya A.S."/>
            <person name="Khan M.S."/>
            <person name="Azam M.S."/>
            <person name="Haque T."/>
            <person name="Lashkar M.Z.H."/>
            <person name="Akhand A.I."/>
            <person name="Morshed G."/>
            <person name="Roy S."/>
            <person name="Uddin K.S."/>
            <person name="Rabeya T."/>
            <person name="Hossain A.S."/>
            <person name="Chowdhury A."/>
            <person name="Snigdha A.R."/>
            <person name="Mortoza M.S."/>
            <person name="Matin S.A."/>
            <person name="Hoque S.M.E."/>
            <person name="Islam M.K."/>
            <person name="Roy D.K."/>
            <person name="Haider R."/>
            <person name="Moosa M.M."/>
            <person name="Elias S.M."/>
            <person name="Hasan A.M."/>
            <person name="Jahan S."/>
            <person name="Shafiuddin M."/>
            <person name="Mahmood N."/>
            <person name="Shommy N.S."/>
        </authorList>
    </citation>
    <scope>NUCLEOTIDE SEQUENCE [LARGE SCALE GENOMIC DNA]</scope>
    <source>
        <strain evidence="2">cv. O-4</strain>
    </source>
</reference>
<dbReference type="EMBL" id="AWUE01022509">
    <property type="protein sequence ID" value="OMO57644.1"/>
    <property type="molecule type" value="Genomic_DNA"/>
</dbReference>
<comment type="caution">
    <text evidence="1">The sequence shown here is derived from an EMBL/GenBank/DDBJ whole genome shotgun (WGS) entry which is preliminary data.</text>
</comment>
<evidence type="ECO:0000313" key="1">
    <source>
        <dbReference type="EMBL" id="OMO57644.1"/>
    </source>
</evidence>
<dbReference type="Proteomes" id="UP000187203">
    <property type="component" value="Unassembled WGS sequence"/>
</dbReference>
<evidence type="ECO:0000313" key="2">
    <source>
        <dbReference type="Proteomes" id="UP000187203"/>
    </source>
</evidence>
<accession>A0A1R3GHT1</accession>
<sequence>MPYGDDIFEEKGSKFGRDDLVSLASRWGLSYESLTS</sequence>